<feature type="domain" description="HTH tetR-type" evidence="4">
    <location>
        <begin position="138"/>
        <end position="198"/>
    </location>
</feature>
<dbReference type="SUPFAM" id="SSF46689">
    <property type="entry name" value="Homeodomain-like"/>
    <property type="match status" value="1"/>
</dbReference>
<feature type="DNA-binding region" description="H-T-H motif" evidence="2">
    <location>
        <begin position="161"/>
        <end position="180"/>
    </location>
</feature>
<feature type="compositionally biased region" description="Basic and acidic residues" evidence="3">
    <location>
        <begin position="114"/>
        <end position="139"/>
    </location>
</feature>
<evidence type="ECO:0000313" key="6">
    <source>
        <dbReference type="Proteomes" id="UP000466794"/>
    </source>
</evidence>
<dbReference type="Pfam" id="PF00440">
    <property type="entry name" value="TetR_N"/>
    <property type="match status" value="1"/>
</dbReference>
<keyword evidence="6" id="KW-1185">Reference proteome</keyword>
<evidence type="ECO:0000256" key="3">
    <source>
        <dbReference type="SAM" id="MobiDB-lite"/>
    </source>
</evidence>
<feature type="region of interest" description="Disordered" evidence="3">
    <location>
        <begin position="1"/>
        <end position="70"/>
    </location>
</feature>
<accession>A0A7K1URP4</accession>
<feature type="compositionally biased region" description="Gly residues" evidence="3">
    <location>
        <begin position="15"/>
        <end position="28"/>
    </location>
</feature>
<feature type="compositionally biased region" description="Gly residues" evidence="3">
    <location>
        <begin position="44"/>
        <end position="54"/>
    </location>
</feature>
<gene>
    <name evidence="5" type="ORF">GPX89_06970</name>
</gene>
<keyword evidence="1 2" id="KW-0238">DNA-binding</keyword>
<dbReference type="InterPro" id="IPR050109">
    <property type="entry name" value="HTH-type_TetR-like_transc_reg"/>
</dbReference>
<dbReference type="AlphaFoldDB" id="A0A7K1URP4"/>
<dbReference type="PROSITE" id="PS50977">
    <property type="entry name" value="HTH_TETR_2"/>
    <property type="match status" value="1"/>
</dbReference>
<sequence length="330" mass="35095">MVEDDRLHADVGQFEQGGHGGQEGGDGGVQEHPPDLGAGAEVAGVGGGRGGGGRAAPPDADVLGCHGRSPRRVPYRLWDKRIDQSHDLTSRPTCSLHERYRGAVPVTTGKSKRDRADGPAKADPDEPPKARSRAEQREDTRVAILDATIASLIENGHAATTTRGVAERAGVSQGAVQHYYPTRAELLDAAIRRVADITAQAVVETYSTIEGSDRERVGVLVDELWTLAQVAPVSVGFEFLAAARTDPEMTATVAHLVEHLEATVFAVARGVLGGLADRPGARDWMRLTVITIAGVLLTASVPAASSLVPDWATVRHHIMTSFDTWRAEHS</sequence>
<dbReference type="Gene3D" id="1.10.357.10">
    <property type="entry name" value="Tetracycline Repressor, domain 2"/>
    <property type="match status" value="1"/>
</dbReference>
<name>A0A7K1URP4_9NOCA</name>
<proteinExistence type="predicted"/>
<comment type="caution">
    <text evidence="5">The sequence shown here is derived from an EMBL/GenBank/DDBJ whole genome shotgun (WGS) entry which is preliminary data.</text>
</comment>
<dbReference type="EMBL" id="WRPP01000001">
    <property type="protein sequence ID" value="MVU76987.1"/>
    <property type="molecule type" value="Genomic_DNA"/>
</dbReference>
<protein>
    <submittedName>
        <fullName evidence="5">TetR family transcriptional regulator</fullName>
    </submittedName>
</protein>
<reference evidence="5 6" key="1">
    <citation type="submission" date="2019-12" db="EMBL/GenBank/DDBJ databases">
        <title>Nocardia sp. nov. ET3-3 isolated from soil.</title>
        <authorList>
            <person name="Kanchanasin P."/>
            <person name="Tanasupawat S."/>
            <person name="Yuki M."/>
            <person name="Kudo T."/>
        </authorList>
    </citation>
    <scope>NUCLEOTIDE SEQUENCE [LARGE SCALE GENOMIC DNA]</scope>
    <source>
        <strain evidence="5 6">ET3-3</strain>
    </source>
</reference>
<dbReference type="InterPro" id="IPR001647">
    <property type="entry name" value="HTH_TetR"/>
</dbReference>
<dbReference type="PANTHER" id="PTHR30055:SF235">
    <property type="entry name" value="TRANSCRIPTIONAL REGULATORY PROTEIN"/>
    <property type="match status" value="1"/>
</dbReference>
<dbReference type="Proteomes" id="UP000466794">
    <property type="component" value="Unassembled WGS sequence"/>
</dbReference>
<evidence type="ECO:0000313" key="5">
    <source>
        <dbReference type="EMBL" id="MVU76987.1"/>
    </source>
</evidence>
<dbReference type="InterPro" id="IPR009057">
    <property type="entry name" value="Homeodomain-like_sf"/>
</dbReference>
<feature type="region of interest" description="Disordered" evidence="3">
    <location>
        <begin position="87"/>
        <end position="139"/>
    </location>
</feature>
<dbReference type="PRINTS" id="PR00455">
    <property type="entry name" value="HTHTETR"/>
</dbReference>
<organism evidence="5 6">
    <name type="scientific">Nocardia terrae</name>
    <dbReference type="NCBI Taxonomy" id="2675851"/>
    <lineage>
        <taxon>Bacteria</taxon>
        <taxon>Bacillati</taxon>
        <taxon>Actinomycetota</taxon>
        <taxon>Actinomycetes</taxon>
        <taxon>Mycobacteriales</taxon>
        <taxon>Nocardiaceae</taxon>
        <taxon>Nocardia</taxon>
    </lineage>
</organism>
<evidence type="ECO:0000259" key="4">
    <source>
        <dbReference type="PROSITE" id="PS50977"/>
    </source>
</evidence>
<evidence type="ECO:0000256" key="2">
    <source>
        <dbReference type="PROSITE-ProRule" id="PRU00335"/>
    </source>
</evidence>
<dbReference type="PANTHER" id="PTHR30055">
    <property type="entry name" value="HTH-TYPE TRANSCRIPTIONAL REGULATOR RUTR"/>
    <property type="match status" value="1"/>
</dbReference>
<evidence type="ECO:0000256" key="1">
    <source>
        <dbReference type="ARBA" id="ARBA00023125"/>
    </source>
</evidence>
<dbReference type="GO" id="GO:0003700">
    <property type="term" value="F:DNA-binding transcription factor activity"/>
    <property type="evidence" value="ECO:0007669"/>
    <property type="project" value="TreeGrafter"/>
</dbReference>
<dbReference type="GO" id="GO:0000976">
    <property type="term" value="F:transcription cis-regulatory region binding"/>
    <property type="evidence" value="ECO:0007669"/>
    <property type="project" value="TreeGrafter"/>
</dbReference>